<protein>
    <submittedName>
        <fullName evidence="1">Uncharacterized protein</fullName>
    </submittedName>
</protein>
<dbReference type="PANTHER" id="PTHR18841">
    <property type="entry name" value="VITELLINE MEMBRANE OUTER LAYER PROTEIN I-RELATED"/>
    <property type="match status" value="1"/>
</dbReference>
<keyword evidence="2" id="KW-1185">Reference proteome</keyword>
<comment type="caution">
    <text evidence="1">The sequence shown here is derived from an EMBL/GenBank/DDBJ whole genome shotgun (WGS) entry which is preliminary data.</text>
</comment>
<proteinExistence type="predicted"/>
<name>A0ABD3TKM5_SINWO</name>
<evidence type="ECO:0000313" key="1">
    <source>
        <dbReference type="EMBL" id="KAL3837151.1"/>
    </source>
</evidence>
<evidence type="ECO:0000313" key="2">
    <source>
        <dbReference type="Proteomes" id="UP001634394"/>
    </source>
</evidence>
<reference evidence="1 2" key="1">
    <citation type="submission" date="2024-11" db="EMBL/GenBank/DDBJ databases">
        <title>Chromosome-level genome assembly of the freshwater bivalve Anodonta woodiana.</title>
        <authorList>
            <person name="Chen X."/>
        </authorList>
    </citation>
    <scope>NUCLEOTIDE SEQUENCE [LARGE SCALE GENOMIC DNA]</scope>
    <source>
        <strain evidence="1">MN2024</strain>
        <tissue evidence="1">Gills</tissue>
    </source>
</reference>
<feature type="non-terminal residue" evidence="1">
    <location>
        <position position="145"/>
    </location>
</feature>
<dbReference type="InterPro" id="IPR036706">
    <property type="entry name" value="VOMI_sf"/>
</dbReference>
<dbReference type="Gene3D" id="2.100.10.20">
    <property type="entry name" value="Vitelline membrane outer layer protein I (VOMI)"/>
    <property type="match status" value="1"/>
</dbReference>
<dbReference type="PANTHER" id="PTHR18841:SF0">
    <property type="entry name" value="VITELLINE MEMBRANE OUTER LAYER 1 HOMOLOG A-RELATED"/>
    <property type="match status" value="1"/>
</dbReference>
<organism evidence="1 2">
    <name type="scientific">Sinanodonta woodiana</name>
    <name type="common">Chinese pond mussel</name>
    <name type="synonym">Anodonta woodiana</name>
    <dbReference type="NCBI Taxonomy" id="1069815"/>
    <lineage>
        <taxon>Eukaryota</taxon>
        <taxon>Metazoa</taxon>
        <taxon>Spiralia</taxon>
        <taxon>Lophotrochozoa</taxon>
        <taxon>Mollusca</taxon>
        <taxon>Bivalvia</taxon>
        <taxon>Autobranchia</taxon>
        <taxon>Heteroconchia</taxon>
        <taxon>Palaeoheterodonta</taxon>
        <taxon>Unionida</taxon>
        <taxon>Unionoidea</taxon>
        <taxon>Unionidae</taxon>
        <taxon>Unioninae</taxon>
        <taxon>Sinanodonta</taxon>
    </lineage>
</organism>
<sequence length="145" mass="16234">MEVIVQVDILFHYCDTRHHPKQATKLKPETFFRFCKHVIRLVVRILTVNNGATWGDWHYPDFCAEGSFAVGYKMKIEPRLYSRDGTGLNAILLRCESVNGSLFGGHAGSGEGSSGNWTGWSRCNNQAGAHDFLTSFSLQVEPKQA</sequence>
<dbReference type="AlphaFoldDB" id="A0ABD3TKM5"/>
<dbReference type="Proteomes" id="UP001634394">
    <property type="component" value="Unassembled WGS sequence"/>
</dbReference>
<dbReference type="EMBL" id="JBJQND010000018">
    <property type="protein sequence ID" value="KAL3837151.1"/>
    <property type="molecule type" value="Genomic_DNA"/>
</dbReference>
<dbReference type="InterPro" id="IPR005515">
    <property type="entry name" value="VOMI"/>
</dbReference>
<dbReference type="SUPFAM" id="SSF51092">
    <property type="entry name" value="Vitelline membrane outer protein-I (VMO-I)"/>
    <property type="match status" value="1"/>
</dbReference>
<accession>A0ABD3TKM5</accession>
<gene>
    <name evidence="1" type="ORF">ACJMK2_022529</name>
</gene>
<dbReference type="Pfam" id="PF03762">
    <property type="entry name" value="VOMI"/>
    <property type="match status" value="1"/>
</dbReference>